<accession>A0A7J7DR68</accession>
<evidence type="ECO:0000313" key="3">
    <source>
        <dbReference type="Proteomes" id="UP000593562"/>
    </source>
</evidence>
<feature type="transmembrane region" description="Helical" evidence="1">
    <location>
        <begin position="92"/>
        <end position="114"/>
    </location>
</feature>
<feature type="transmembrane region" description="Helical" evidence="1">
    <location>
        <begin position="60"/>
        <end position="80"/>
    </location>
</feature>
<name>A0A7J7DR68_TRIWF</name>
<gene>
    <name evidence="2" type="ORF">HS088_TW04G00767</name>
</gene>
<dbReference type="EMBL" id="JAAARO010000004">
    <property type="protein sequence ID" value="KAF5748807.1"/>
    <property type="molecule type" value="Genomic_DNA"/>
</dbReference>
<evidence type="ECO:0000256" key="1">
    <source>
        <dbReference type="SAM" id="Phobius"/>
    </source>
</evidence>
<organism evidence="2 3">
    <name type="scientific">Tripterygium wilfordii</name>
    <name type="common">Thunder God vine</name>
    <dbReference type="NCBI Taxonomy" id="458696"/>
    <lineage>
        <taxon>Eukaryota</taxon>
        <taxon>Viridiplantae</taxon>
        <taxon>Streptophyta</taxon>
        <taxon>Embryophyta</taxon>
        <taxon>Tracheophyta</taxon>
        <taxon>Spermatophyta</taxon>
        <taxon>Magnoliopsida</taxon>
        <taxon>eudicotyledons</taxon>
        <taxon>Gunneridae</taxon>
        <taxon>Pentapetalae</taxon>
        <taxon>rosids</taxon>
        <taxon>fabids</taxon>
        <taxon>Celastrales</taxon>
        <taxon>Celastraceae</taxon>
        <taxon>Tripterygium</taxon>
    </lineage>
</organism>
<evidence type="ECO:0000313" key="2">
    <source>
        <dbReference type="EMBL" id="KAF5748807.1"/>
    </source>
</evidence>
<sequence>MLCSSVQASDLSISRNVEETSSFFKLVVRLKFVREPYFKAPYQTTTASTSTLDSNDLKKLGLWGALAVAYGFFGVMIGAGTQWASSIEAFKVLVGMIMIMLLRNSLVRLCWAGLVPLEMVLRLNFAGL</sequence>
<keyword evidence="1" id="KW-0812">Transmembrane</keyword>
<keyword evidence="1" id="KW-0472">Membrane</keyword>
<proteinExistence type="predicted"/>
<comment type="caution">
    <text evidence="2">The sequence shown here is derived from an EMBL/GenBank/DDBJ whole genome shotgun (WGS) entry which is preliminary data.</text>
</comment>
<keyword evidence="1" id="KW-1133">Transmembrane helix</keyword>
<dbReference type="InParanoid" id="A0A7J7DR68"/>
<protein>
    <submittedName>
        <fullName evidence="2">Uncharacterized protein</fullName>
    </submittedName>
</protein>
<keyword evidence="3" id="KW-1185">Reference proteome</keyword>
<dbReference type="AlphaFoldDB" id="A0A7J7DR68"/>
<dbReference type="Proteomes" id="UP000593562">
    <property type="component" value="Unassembled WGS sequence"/>
</dbReference>
<reference evidence="2 3" key="1">
    <citation type="journal article" date="2020" name="Nat. Commun.">
        <title>Genome of Tripterygium wilfordii and identification of cytochrome P450 involved in triptolide biosynthesis.</title>
        <authorList>
            <person name="Tu L."/>
            <person name="Su P."/>
            <person name="Zhang Z."/>
            <person name="Gao L."/>
            <person name="Wang J."/>
            <person name="Hu T."/>
            <person name="Zhou J."/>
            <person name="Zhang Y."/>
            <person name="Zhao Y."/>
            <person name="Liu Y."/>
            <person name="Song Y."/>
            <person name="Tong Y."/>
            <person name="Lu Y."/>
            <person name="Yang J."/>
            <person name="Xu C."/>
            <person name="Jia M."/>
            <person name="Peters R.J."/>
            <person name="Huang L."/>
            <person name="Gao W."/>
        </authorList>
    </citation>
    <scope>NUCLEOTIDE SEQUENCE [LARGE SCALE GENOMIC DNA]</scope>
    <source>
        <strain evidence="3">cv. XIE 37</strain>
        <tissue evidence="2">Leaf</tissue>
    </source>
</reference>